<dbReference type="InterPro" id="IPR008651">
    <property type="entry name" value="Uncharacterised_HicB"/>
</dbReference>
<evidence type="ECO:0000313" key="2">
    <source>
        <dbReference type="Proteomes" id="UP000054729"/>
    </source>
</evidence>
<keyword evidence="2" id="KW-1185">Reference proteome</keyword>
<evidence type="ECO:0000313" key="1">
    <source>
        <dbReference type="EMBL" id="KTD82979.1"/>
    </source>
</evidence>
<dbReference type="EMBL" id="LNZB01000004">
    <property type="protein sequence ID" value="KTD82979.1"/>
    <property type="molecule type" value="Genomic_DNA"/>
</dbReference>
<dbReference type="OrthoDB" id="5297106at2"/>
<proteinExistence type="predicted"/>
<dbReference type="SUPFAM" id="SSF47598">
    <property type="entry name" value="Ribbon-helix-helix"/>
    <property type="match status" value="1"/>
</dbReference>
<dbReference type="RefSeq" id="WP_065235631.1">
    <property type="nucleotide sequence ID" value="NZ_CAAAIQ010000017.1"/>
</dbReference>
<dbReference type="SUPFAM" id="SSF143100">
    <property type="entry name" value="TTHA1013/TTHA0281-like"/>
    <property type="match status" value="1"/>
</dbReference>
<dbReference type="AlphaFoldDB" id="A0A0W1AP25"/>
<gene>
    <name evidence="1" type="ORF">Lwal_0095</name>
</gene>
<dbReference type="Pfam" id="PF05534">
    <property type="entry name" value="HicB"/>
    <property type="match status" value="1"/>
</dbReference>
<dbReference type="InterPro" id="IPR035069">
    <property type="entry name" value="TTHA1013/TTHA0281-like"/>
</dbReference>
<dbReference type="Proteomes" id="UP000054729">
    <property type="component" value="Unassembled WGS sequence"/>
</dbReference>
<comment type="caution">
    <text evidence="1">The sequence shown here is derived from an EMBL/GenBank/DDBJ whole genome shotgun (WGS) entry which is preliminary data.</text>
</comment>
<accession>A0A0W1AP25</accession>
<sequence>MKNMMIYKGYYGSIMTDLEENILYGKLEFIRDLVSYEGNTPKDLRNAFEEAVDDYLDTCEQTDRTPEKPFKGSFSIRIGEDFHAQAAIAAFEKGISLNEFVKLSIENELRKINFFKEKEKIETSIEDENKDVFFNPKSNF</sequence>
<dbReference type="GO" id="GO:0006355">
    <property type="term" value="P:regulation of DNA-templated transcription"/>
    <property type="evidence" value="ECO:0007669"/>
    <property type="project" value="InterPro"/>
</dbReference>
<dbReference type="InterPro" id="IPR010985">
    <property type="entry name" value="Ribbon_hlx_hlx"/>
</dbReference>
<organism evidence="1 2">
    <name type="scientific">Legionella waltersii</name>
    <dbReference type="NCBI Taxonomy" id="66969"/>
    <lineage>
        <taxon>Bacteria</taxon>
        <taxon>Pseudomonadati</taxon>
        <taxon>Pseudomonadota</taxon>
        <taxon>Gammaproteobacteria</taxon>
        <taxon>Legionellales</taxon>
        <taxon>Legionellaceae</taxon>
        <taxon>Legionella</taxon>
    </lineage>
</organism>
<dbReference type="PATRIC" id="fig|66969.6.peg.107"/>
<name>A0A0W1AP25_9GAMM</name>
<reference evidence="1 2" key="1">
    <citation type="submission" date="2015-11" db="EMBL/GenBank/DDBJ databases">
        <title>Genomic analysis of 38 Legionella species identifies large and diverse effector repertoires.</title>
        <authorList>
            <person name="Burstein D."/>
            <person name="Amaro F."/>
            <person name="Zusman T."/>
            <person name="Lifshitz Z."/>
            <person name="Cohen O."/>
            <person name="Gilbert J.A."/>
            <person name="Pupko T."/>
            <person name="Shuman H.A."/>
            <person name="Segal G."/>
        </authorList>
    </citation>
    <scope>NUCLEOTIDE SEQUENCE [LARGE SCALE GENOMIC DNA]</scope>
    <source>
        <strain evidence="1 2">ATCC 51914</strain>
    </source>
</reference>
<protein>
    <submittedName>
        <fullName evidence="1">HicB family protein</fullName>
    </submittedName>
</protein>